<keyword evidence="4" id="KW-1185">Reference proteome</keyword>
<dbReference type="Gramene" id="Os09t0572525-00">
    <property type="protein sequence ID" value="Os09t0572525-00"/>
    <property type="gene ID" value="Os09g0572525"/>
</dbReference>
<proteinExistence type="predicted"/>
<feature type="signal peptide" evidence="2">
    <location>
        <begin position="1"/>
        <end position="41"/>
    </location>
</feature>
<reference evidence="3 4" key="2">
    <citation type="journal article" date="2013" name="Plant Cell Physiol.">
        <title>Rice Annotation Project Database (RAP-DB): an integrative and interactive database for rice genomics.</title>
        <authorList>
            <person name="Sakai H."/>
            <person name="Lee S.S."/>
            <person name="Tanaka T."/>
            <person name="Numa H."/>
            <person name="Kim J."/>
            <person name="Kawahara Y."/>
            <person name="Wakimoto H."/>
            <person name="Yang C.C."/>
            <person name="Iwamoto M."/>
            <person name="Abe T."/>
            <person name="Yamada Y."/>
            <person name="Muto A."/>
            <person name="Inokuchi H."/>
            <person name="Ikemura T."/>
            <person name="Matsumoto T."/>
            <person name="Sasaki T."/>
            <person name="Itoh T."/>
        </authorList>
    </citation>
    <scope>NUCLEOTIDE SEQUENCE [LARGE SCALE GENOMIC DNA]</scope>
    <source>
        <strain evidence="4">cv. Nipponbare</strain>
    </source>
</reference>
<reference evidence="3 4" key="3">
    <citation type="journal article" date="2013" name="Rice">
        <title>Improvement of the Oryza sativa Nipponbare reference genome using next generation sequence and optical map data.</title>
        <authorList>
            <person name="Kawahara Y."/>
            <person name="de la Bastide M."/>
            <person name="Hamilton J.P."/>
            <person name="Kanamori H."/>
            <person name="McCombie W.R."/>
            <person name="Ouyang S."/>
            <person name="Schwartz D.C."/>
            <person name="Tanaka T."/>
            <person name="Wu J."/>
            <person name="Zhou S."/>
            <person name="Childs K.L."/>
            <person name="Davidson R.M."/>
            <person name="Lin H."/>
            <person name="Quesada-Ocampo L."/>
            <person name="Vaillancourt B."/>
            <person name="Sakai H."/>
            <person name="Lee S.S."/>
            <person name="Kim J."/>
            <person name="Numa H."/>
            <person name="Itoh T."/>
            <person name="Buell C.R."/>
            <person name="Matsumoto T."/>
        </authorList>
    </citation>
    <scope>NUCLEOTIDE SEQUENCE [LARGE SCALE GENOMIC DNA]</scope>
    <source>
        <strain evidence="4">cv. Nipponbare</strain>
    </source>
</reference>
<evidence type="ECO:0000313" key="3">
    <source>
        <dbReference type="EMBL" id="BAT09540.1"/>
    </source>
</evidence>
<dbReference type="InParanoid" id="A0A0P0XRV2"/>
<feature type="region of interest" description="Disordered" evidence="1">
    <location>
        <begin position="44"/>
        <end position="104"/>
    </location>
</feature>
<sequence length="104" mass="11304">DLFLIEHGDLHQDHGAVGRLRVLQQLVVFSAIVVLLPPVAAAAAAANQPQGGDDERHVESLEEEHDRHGDADVDGQLQRRQHHPAPHCPPCPCQPAAHHPDRPA</sequence>
<reference evidence="4" key="1">
    <citation type="journal article" date="2005" name="Nature">
        <title>The map-based sequence of the rice genome.</title>
        <authorList>
            <consortium name="International rice genome sequencing project (IRGSP)"/>
            <person name="Matsumoto T."/>
            <person name="Wu J."/>
            <person name="Kanamori H."/>
            <person name="Katayose Y."/>
            <person name="Fujisawa M."/>
            <person name="Namiki N."/>
            <person name="Mizuno H."/>
            <person name="Yamamoto K."/>
            <person name="Antonio B.A."/>
            <person name="Baba T."/>
            <person name="Sakata K."/>
            <person name="Nagamura Y."/>
            <person name="Aoki H."/>
            <person name="Arikawa K."/>
            <person name="Arita K."/>
            <person name="Bito T."/>
            <person name="Chiden Y."/>
            <person name="Fujitsuka N."/>
            <person name="Fukunaka R."/>
            <person name="Hamada M."/>
            <person name="Harada C."/>
            <person name="Hayashi A."/>
            <person name="Hijishita S."/>
            <person name="Honda M."/>
            <person name="Hosokawa S."/>
            <person name="Ichikawa Y."/>
            <person name="Idonuma A."/>
            <person name="Iijima M."/>
            <person name="Ikeda M."/>
            <person name="Ikeno M."/>
            <person name="Ito K."/>
            <person name="Ito S."/>
            <person name="Ito T."/>
            <person name="Ito Y."/>
            <person name="Ito Y."/>
            <person name="Iwabuchi A."/>
            <person name="Kamiya K."/>
            <person name="Karasawa W."/>
            <person name="Kurita K."/>
            <person name="Katagiri S."/>
            <person name="Kikuta A."/>
            <person name="Kobayashi H."/>
            <person name="Kobayashi N."/>
            <person name="Machita K."/>
            <person name="Maehara T."/>
            <person name="Masukawa M."/>
            <person name="Mizubayashi T."/>
            <person name="Mukai Y."/>
            <person name="Nagasaki H."/>
            <person name="Nagata Y."/>
            <person name="Naito S."/>
            <person name="Nakashima M."/>
            <person name="Nakama Y."/>
            <person name="Nakamichi Y."/>
            <person name="Nakamura M."/>
            <person name="Meguro A."/>
            <person name="Negishi M."/>
            <person name="Ohta I."/>
            <person name="Ohta T."/>
            <person name="Okamoto M."/>
            <person name="Ono N."/>
            <person name="Saji S."/>
            <person name="Sakaguchi M."/>
            <person name="Sakai K."/>
            <person name="Shibata M."/>
            <person name="Shimokawa T."/>
            <person name="Song J."/>
            <person name="Takazaki Y."/>
            <person name="Terasawa K."/>
            <person name="Tsugane M."/>
            <person name="Tsuji K."/>
            <person name="Ueda S."/>
            <person name="Waki K."/>
            <person name="Yamagata H."/>
            <person name="Yamamoto M."/>
            <person name="Yamamoto S."/>
            <person name="Yamane H."/>
            <person name="Yoshiki S."/>
            <person name="Yoshihara R."/>
            <person name="Yukawa K."/>
            <person name="Zhong H."/>
            <person name="Yano M."/>
            <person name="Yuan Q."/>
            <person name="Ouyang S."/>
            <person name="Liu J."/>
            <person name="Jones K.M."/>
            <person name="Gansberger K."/>
            <person name="Moffat K."/>
            <person name="Hill J."/>
            <person name="Bera J."/>
            <person name="Fadrosh D."/>
            <person name="Jin S."/>
            <person name="Johri S."/>
            <person name="Kim M."/>
            <person name="Overton L."/>
            <person name="Reardon M."/>
            <person name="Tsitrin T."/>
            <person name="Vuong H."/>
            <person name="Weaver B."/>
            <person name="Ciecko A."/>
            <person name="Tallon L."/>
            <person name="Jackson J."/>
            <person name="Pai G."/>
            <person name="Aken S.V."/>
            <person name="Utterback T."/>
            <person name="Reidmuller S."/>
            <person name="Feldblyum T."/>
            <person name="Hsiao J."/>
            <person name="Zismann V."/>
            <person name="Iobst S."/>
            <person name="de Vazeille A.R."/>
            <person name="Buell C.R."/>
            <person name="Ying K."/>
            <person name="Li Y."/>
            <person name="Lu T."/>
            <person name="Huang Y."/>
            <person name="Zhao Q."/>
            <person name="Feng Q."/>
            <person name="Zhang L."/>
            <person name="Zhu J."/>
            <person name="Weng Q."/>
            <person name="Mu J."/>
            <person name="Lu Y."/>
            <person name="Fan D."/>
            <person name="Liu Y."/>
            <person name="Guan J."/>
            <person name="Zhang Y."/>
            <person name="Yu S."/>
            <person name="Liu X."/>
            <person name="Zhang Y."/>
            <person name="Hong G."/>
            <person name="Han B."/>
            <person name="Choisne N."/>
            <person name="Demange N."/>
            <person name="Orjeda G."/>
            <person name="Samain S."/>
            <person name="Cattolico L."/>
            <person name="Pelletier E."/>
            <person name="Couloux A."/>
            <person name="Segurens B."/>
            <person name="Wincker P."/>
            <person name="D'Hont A."/>
            <person name="Scarpelli C."/>
            <person name="Weissenbach J."/>
            <person name="Salanoubat M."/>
            <person name="Quetier F."/>
            <person name="Yu Y."/>
            <person name="Kim H.R."/>
            <person name="Rambo T."/>
            <person name="Currie J."/>
            <person name="Collura K."/>
            <person name="Luo M."/>
            <person name="Yang T."/>
            <person name="Ammiraju J.S.S."/>
            <person name="Engler F."/>
            <person name="Soderlund C."/>
            <person name="Wing R.A."/>
            <person name="Palmer L.E."/>
            <person name="de la Bastide M."/>
            <person name="Spiegel L."/>
            <person name="Nascimento L."/>
            <person name="Zutavern T."/>
            <person name="O'Shaughnessy A."/>
            <person name="Dike S."/>
            <person name="Dedhia N."/>
            <person name="Preston R."/>
            <person name="Balija V."/>
            <person name="McCombie W.R."/>
            <person name="Chow T."/>
            <person name="Chen H."/>
            <person name="Chung M."/>
            <person name="Chen C."/>
            <person name="Shaw J."/>
            <person name="Wu H."/>
            <person name="Hsiao K."/>
            <person name="Chao Y."/>
            <person name="Chu M."/>
            <person name="Cheng C."/>
            <person name="Hour A."/>
            <person name="Lee P."/>
            <person name="Lin S."/>
            <person name="Lin Y."/>
            <person name="Liou J."/>
            <person name="Liu S."/>
            <person name="Hsing Y."/>
            <person name="Raghuvanshi S."/>
            <person name="Mohanty A."/>
            <person name="Bharti A.K."/>
            <person name="Gaur A."/>
            <person name="Gupta V."/>
            <person name="Kumar D."/>
            <person name="Ravi V."/>
            <person name="Vij S."/>
            <person name="Kapur A."/>
            <person name="Khurana P."/>
            <person name="Khurana P."/>
            <person name="Khurana J.P."/>
            <person name="Tyagi A.K."/>
            <person name="Gaikwad K."/>
            <person name="Singh A."/>
            <person name="Dalal V."/>
            <person name="Srivastava S."/>
            <person name="Dixit A."/>
            <person name="Pal A.K."/>
            <person name="Ghazi I.A."/>
            <person name="Yadav M."/>
            <person name="Pandit A."/>
            <person name="Bhargava A."/>
            <person name="Sureshbabu K."/>
            <person name="Batra K."/>
            <person name="Sharma T.R."/>
            <person name="Mohapatra T."/>
            <person name="Singh N.K."/>
            <person name="Messing J."/>
            <person name="Nelson A.B."/>
            <person name="Fuks G."/>
            <person name="Kavchok S."/>
            <person name="Keizer G."/>
            <person name="Linton E."/>
            <person name="Llaca V."/>
            <person name="Song R."/>
            <person name="Tanyolac B."/>
            <person name="Young S."/>
            <person name="Ho-Il K."/>
            <person name="Hahn J.H."/>
            <person name="Sangsakoo G."/>
            <person name="Vanavichit A."/>
            <person name="de Mattos Luiz.A.T."/>
            <person name="Zimmer P.D."/>
            <person name="Malone G."/>
            <person name="Dellagostin O."/>
            <person name="de Oliveira A.C."/>
            <person name="Bevan M."/>
            <person name="Bancroft I."/>
            <person name="Minx P."/>
            <person name="Cordum H."/>
            <person name="Wilson R."/>
            <person name="Cheng Z."/>
            <person name="Jin W."/>
            <person name="Jiang J."/>
            <person name="Leong S.A."/>
            <person name="Iwama H."/>
            <person name="Gojobori T."/>
            <person name="Itoh T."/>
            <person name="Niimura Y."/>
            <person name="Fujii Y."/>
            <person name="Habara T."/>
            <person name="Sakai H."/>
            <person name="Sato Y."/>
            <person name="Wilson G."/>
            <person name="Kumar K."/>
            <person name="McCouch S."/>
            <person name="Juretic N."/>
            <person name="Hoen D."/>
            <person name="Wright S."/>
            <person name="Bruskiewich R."/>
            <person name="Bureau T."/>
            <person name="Miyao A."/>
            <person name="Hirochika H."/>
            <person name="Nishikawa T."/>
            <person name="Kadowaki K."/>
            <person name="Sugiura M."/>
            <person name="Burr B."/>
            <person name="Sasaki T."/>
        </authorList>
    </citation>
    <scope>NUCLEOTIDE SEQUENCE [LARGE SCALE GENOMIC DNA]</scope>
    <source>
        <strain evidence="4">cv. Nipponbare</strain>
    </source>
</reference>
<name>A0A0P0XRV2_ORYSJ</name>
<dbReference type="Proteomes" id="UP000059680">
    <property type="component" value="Chromosome 9"/>
</dbReference>
<feature type="chain" id="PRO_5006057243" evidence="2">
    <location>
        <begin position="42"/>
        <end position="104"/>
    </location>
</feature>
<dbReference type="PaxDb" id="39947-A0A0P0XRV2"/>
<dbReference type="AlphaFoldDB" id="A0A0P0XRV2"/>
<gene>
    <name evidence="3" type="ordered locus">Os09g0572525</name>
    <name evidence="3" type="ORF">OSNPB_090572525</name>
</gene>
<feature type="non-terminal residue" evidence="3">
    <location>
        <position position="104"/>
    </location>
</feature>
<evidence type="ECO:0000256" key="2">
    <source>
        <dbReference type="SAM" id="SignalP"/>
    </source>
</evidence>
<organism evidence="3 4">
    <name type="scientific">Oryza sativa subsp. japonica</name>
    <name type="common">Rice</name>
    <dbReference type="NCBI Taxonomy" id="39947"/>
    <lineage>
        <taxon>Eukaryota</taxon>
        <taxon>Viridiplantae</taxon>
        <taxon>Streptophyta</taxon>
        <taxon>Embryophyta</taxon>
        <taxon>Tracheophyta</taxon>
        <taxon>Spermatophyta</taxon>
        <taxon>Magnoliopsida</taxon>
        <taxon>Liliopsida</taxon>
        <taxon>Poales</taxon>
        <taxon>Poaceae</taxon>
        <taxon>BOP clade</taxon>
        <taxon>Oryzoideae</taxon>
        <taxon>Oryzeae</taxon>
        <taxon>Oryzinae</taxon>
        <taxon>Oryza</taxon>
        <taxon>Oryza sativa</taxon>
    </lineage>
</organism>
<evidence type="ECO:0000256" key="1">
    <source>
        <dbReference type="SAM" id="MobiDB-lite"/>
    </source>
</evidence>
<dbReference type="EMBL" id="AP014965">
    <property type="protein sequence ID" value="BAT09540.1"/>
    <property type="molecule type" value="Genomic_DNA"/>
</dbReference>
<accession>A0A0P0XRV2</accession>
<evidence type="ECO:0000313" key="4">
    <source>
        <dbReference type="Proteomes" id="UP000059680"/>
    </source>
</evidence>
<protein>
    <submittedName>
        <fullName evidence="3">Os09g0572525 protein</fullName>
    </submittedName>
</protein>
<feature type="non-terminal residue" evidence="3">
    <location>
        <position position="1"/>
    </location>
</feature>
<feature type="compositionally biased region" description="Basic and acidic residues" evidence="1">
    <location>
        <begin position="53"/>
        <end position="71"/>
    </location>
</feature>
<keyword evidence="2" id="KW-0732">Signal</keyword>